<dbReference type="Pfam" id="PF00012">
    <property type="entry name" value="HSP70"/>
    <property type="match status" value="1"/>
</dbReference>
<feature type="region of interest" description="Disordered" evidence="4">
    <location>
        <begin position="112"/>
        <end position="134"/>
    </location>
</feature>
<feature type="compositionally biased region" description="Basic and acidic residues" evidence="4">
    <location>
        <begin position="313"/>
        <end position="328"/>
    </location>
</feature>
<name>A0A310SN53_9HYME</name>
<dbReference type="SUPFAM" id="SSF53067">
    <property type="entry name" value="Actin-like ATPase domain"/>
    <property type="match status" value="1"/>
</dbReference>
<accession>A0A310SN53</accession>
<dbReference type="GO" id="GO:0140662">
    <property type="term" value="F:ATP-dependent protein folding chaperone"/>
    <property type="evidence" value="ECO:0007669"/>
    <property type="project" value="InterPro"/>
</dbReference>
<evidence type="ECO:0000256" key="3">
    <source>
        <dbReference type="ARBA" id="ARBA00022840"/>
    </source>
</evidence>
<dbReference type="Gene3D" id="3.30.420.40">
    <property type="match status" value="1"/>
</dbReference>
<keyword evidence="5" id="KW-0346">Stress response</keyword>
<feature type="region of interest" description="Disordered" evidence="4">
    <location>
        <begin position="313"/>
        <end position="339"/>
    </location>
</feature>
<keyword evidence="2" id="KW-0547">Nucleotide-binding</keyword>
<evidence type="ECO:0000256" key="4">
    <source>
        <dbReference type="SAM" id="MobiDB-lite"/>
    </source>
</evidence>
<sequence>MTTPFIREFSTKFKKYLTTTKRVIHRLRTSCERAKRTSSSTQDNTEIDSLLRDIDFHTSITPVCFKKLNQNLSKSTLQPVKESLPDTKMDKSQTHTMSIQLRTQTPVAYATGAAGPPHQVQKKQVTRGPPWNSMLDEQEFRRPKVRDKKTIPRRRGLSRYRDAAIATEEKILGTDTRRSAARTGSDGTLLELSACPDKYLNGKQTRKWTGTEEWRWRLSSTVSNKRQRKCRFSFVSSSPIPFALGDLRHPRERYLERVRRGEVDAQGGQITITNDKGRLEEDTERMVNEAERYDGTNREKSGSYYFNARSRGWKDHEKDRGRNTETHGRQVHRSCQVLR</sequence>
<dbReference type="OrthoDB" id="2401965at2759"/>
<comment type="similarity">
    <text evidence="1">Belongs to the heat shock protein 70 family.</text>
</comment>
<dbReference type="InterPro" id="IPR013126">
    <property type="entry name" value="Hsp_70_fam"/>
</dbReference>
<dbReference type="AlphaFoldDB" id="A0A310SN53"/>
<dbReference type="InterPro" id="IPR043129">
    <property type="entry name" value="ATPase_NBD"/>
</dbReference>
<dbReference type="Proteomes" id="UP000250275">
    <property type="component" value="Unassembled WGS sequence"/>
</dbReference>
<reference evidence="5 6" key="1">
    <citation type="submission" date="2015-07" db="EMBL/GenBank/DDBJ databases">
        <title>The genome of Eufriesea mexicana.</title>
        <authorList>
            <person name="Pan H."/>
            <person name="Kapheim K."/>
        </authorList>
    </citation>
    <scope>NUCLEOTIDE SEQUENCE [LARGE SCALE GENOMIC DNA]</scope>
    <source>
        <strain evidence="5">0111107269</strain>
        <tissue evidence="5">Whole body</tissue>
    </source>
</reference>
<dbReference type="EMBL" id="KQ762833">
    <property type="protein sequence ID" value="OAD55426.1"/>
    <property type="molecule type" value="Genomic_DNA"/>
</dbReference>
<evidence type="ECO:0000313" key="5">
    <source>
        <dbReference type="EMBL" id="OAD55426.1"/>
    </source>
</evidence>
<evidence type="ECO:0000256" key="1">
    <source>
        <dbReference type="ARBA" id="ARBA00007381"/>
    </source>
</evidence>
<keyword evidence="3" id="KW-0067">ATP-binding</keyword>
<evidence type="ECO:0000256" key="2">
    <source>
        <dbReference type="ARBA" id="ARBA00022741"/>
    </source>
</evidence>
<dbReference type="GO" id="GO:0005524">
    <property type="term" value="F:ATP binding"/>
    <property type="evidence" value="ECO:0007669"/>
    <property type="project" value="UniProtKB-KW"/>
</dbReference>
<keyword evidence="6" id="KW-1185">Reference proteome</keyword>
<dbReference type="PANTHER" id="PTHR19375">
    <property type="entry name" value="HEAT SHOCK PROTEIN 70KDA"/>
    <property type="match status" value="1"/>
</dbReference>
<gene>
    <name evidence="5" type="ORF">WN48_04807</name>
</gene>
<protein>
    <submittedName>
        <fullName evidence="5">Heat shock cognate 71 kDa protein</fullName>
    </submittedName>
</protein>
<evidence type="ECO:0000313" key="6">
    <source>
        <dbReference type="Proteomes" id="UP000250275"/>
    </source>
</evidence>
<dbReference type="Gene3D" id="3.90.640.10">
    <property type="entry name" value="Actin, Chain A, domain 4"/>
    <property type="match status" value="1"/>
</dbReference>
<organism evidence="5 6">
    <name type="scientific">Eufriesea mexicana</name>
    <dbReference type="NCBI Taxonomy" id="516756"/>
    <lineage>
        <taxon>Eukaryota</taxon>
        <taxon>Metazoa</taxon>
        <taxon>Ecdysozoa</taxon>
        <taxon>Arthropoda</taxon>
        <taxon>Hexapoda</taxon>
        <taxon>Insecta</taxon>
        <taxon>Pterygota</taxon>
        <taxon>Neoptera</taxon>
        <taxon>Endopterygota</taxon>
        <taxon>Hymenoptera</taxon>
        <taxon>Apocrita</taxon>
        <taxon>Aculeata</taxon>
        <taxon>Apoidea</taxon>
        <taxon>Anthophila</taxon>
        <taxon>Apidae</taxon>
        <taxon>Eufriesea</taxon>
    </lineage>
</organism>
<proteinExistence type="inferred from homology"/>